<reference evidence="1 2" key="1">
    <citation type="journal article" date="2013" name="PLoS ONE">
        <title>Predicting the Proteins of Angomonas deanei, Strigomonas culicis and Their Respective Endosymbionts Reveals New Aspects of the Trypanosomatidae Family.</title>
        <authorList>
            <person name="Motta M.C."/>
            <person name="Martins A.C."/>
            <person name="de Souza S.S."/>
            <person name="Catta-Preta C.M."/>
            <person name="Silva R."/>
            <person name="Klein C.C."/>
            <person name="de Almeida L.G."/>
            <person name="de Lima Cunha O."/>
            <person name="Ciapina L.P."/>
            <person name="Brocchi M."/>
            <person name="Colabardini A.C."/>
            <person name="de Araujo Lima B."/>
            <person name="Machado C.R."/>
            <person name="de Almeida Soares C.M."/>
            <person name="Probst C.M."/>
            <person name="de Menezes C.B."/>
            <person name="Thompson C.E."/>
            <person name="Bartholomeu D.C."/>
            <person name="Gradia D.F."/>
            <person name="Pavoni D.P."/>
            <person name="Grisard E.C."/>
            <person name="Fantinatti-Garboggini F."/>
            <person name="Marchini F.K."/>
            <person name="Rodrigues-Luiz G.F."/>
            <person name="Wagner G."/>
            <person name="Goldman G.H."/>
            <person name="Fietto J.L."/>
            <person name="Elias M.C."/>
            <person name="Goldman M.H."/>
            <person name="Sagot M.F."/>
            <person name="Pereira M."/>
            <person name="Stoco P.H."/>
            <person name="de Mendonca-Neto R.P."/>
            <person name="Teixeira S.M."/>
            <person name="Maciel T.E."/>
            <person name="de Oliveira Mendes T.A."/>
            <person name="Urmenyi T.P."/>
            <person name="de Souza W."/>
            <person name="Schenkman S."/>
            <person name="de Vasconcelos A.T."/>
        </authorList>
    </citation>
    <scope>NUCLEOTIDE SEQUENCE [LARGE SCALE GENOMIC DNA]</scope>
</reference>
<dbReference type="EMBL" id="ATMH01010233">
    <property type="protein sequence ID" value="EPY17890.1"/>
    <property type="molecule type" value="Genomic_DNA"/>
</dbReference>
<accession>S9V4S5</accession>
<name>S9V4S5_9TRYP</name>
<dbReference type="SUPFAM" id="SSF54637">
    <property type="entry name" value="Thioesterase/thiol ester dehydrase-isomerase"/>
    <property type="match status" value="1"/>
</dbReference>
<dbReference type="AlphaFoldDB" id="S9V4S5"/>
<gene>
    <name evidence="1" type="ORF">STCU_10337</name>
</gene>
<dbReference type="InterPro" id="IPR029069">
    <property type="entry name" value="HotDog_dom_sf"/>
</dbReference>
<proteinExistence type="predicted"/>
<protein>
    <submittedName>
        <fullName evidence="1">Uncharacterized protein</fullName>
    </submittedName>
</protein>
<organism evidence="1 2">
    <name type="scientific">Strigomonas culicis</name>
    <dbReference type="NCBI Taxonomy" id="28005"/>
    <lineage>
        <taxon>Eukaryota</taxon>
        <taxon>Discoba</taxon>
        <taxon>Euglenozoa</taxon>
        <taxon>Kinetoplastea</taxon>
        <taxon>Metakinetoplastina</taxon>
        <taxon>Trypanosomatida</taxon>
        <taxon>Trypanosomatidae</taxon>
        <taxon>Strigomonadinae</taxon>
        <taxon>Strigomonas</taxon>
    </lineage>
</organism>
<sequence>MKFFPKGSFFLAARHKYHQRNAGAEFQKSIQDILSGTLVLPPQCYAPEHIQTEDLKNIPACESTRLLTQRAFSYYTFANHKEKTVVPLRCLPWNCDMQGHMSHSNCFEIFEIGRWYGQFSTGLNHVAEEKGFFCCGLQFDPLPGACAHRCEGAGV</sequence>
<comment type="caution">
    <text evidence="1">The sequence shown here is derived from an EMBL/GenBank/DDBJ whole genome shotgun (WGS) entry which is preliminary data.</text>
</comment>
<keyword evidence="2" id="KW-1185">Reference proteome</keyword>
<evidence type="ECO:0000313" key="1">
    <source>
        <dbReference type="EMBL" id="EPY17890.1"/>
    </source>
</evidence>
<dbReference type="Proteomes" id="UP000015354">
    <property type="component" value="Unassembled WGS sequence"/>
</dbReference>
<evidence type="ECO:0000313" key="2">
    <source>
        <dbReference type="Proteomes" id="UP000015354"/>
    </source>
</evidence>